<sequence>MSKNPKILSIVLAGGEGTRLMPLTRDRAKPAVPFGGVFRLIDFPLSNLVNSDYRQIVVLTQYKSHSLDRHISRMWRFSPMLGSYVSPVPAQQRLGKHWYLGSADAIYQTINIIEDVKPDIVVILGADHVYRMDFEQMVRQHIESGAEFTVAGIRQPASSSNQFGVIQVDPNQHNMIRNFQEKPEHTDGLPNDPNTILASMGNYVANTDALFDALAIDEKNEDTKHDMGGDIAPFFAAKHQAGVYDFNENDVPGATEQDHAYWRDVGTIKQFYDAHMDLIAYVPDFNLYNTDWPIYTDSGSLPPAKFVHSGQDRLGHATDSIVSPGVIVSGGEVHHSVISPNVRIHSWAQVIDSVLFNNVTINRRARVYKAILDKNVVLKENSTVGIDTQHDLERGFTVSPEGITVVPKGTIVED</sequence>
<dbReference type="Gene3D" id="3.90.550.10">
    <property type="entry name" value="Spore Coat Polysaccharide Biosynthesis Protein SpsA, Chain A"/>
    <property type="match status" value="1"/>
</dbReference>
<feature type="site" description="Could play a key role in the communication between the regulatory and the substrate sites" evidence="9">
    <location>
        <position position="61"/>
    </location>
</feature>
<keyword evidence="2 9" id="KW-0321">Glycogen metabolism</keyword>
<evidence type="ECO:0000259" key="10">
    <source>
        <dbReference type="Pfam" id="PF00483"/>
    </source>
</evidence>
<dbReference type="InterPro" id="IPR011831">
    <property type="entry name" value="ADP-Glc_PPase"/>
</dbReference>
<evidence type="ECO:0000256" key="6">
    <source>
        <dbReference type="ARBA" id="ARBA00022840"/>
    </source>
</evidence>
<evidence type="ECO:0000256" key="9">
    <source>
        <dbReference type="HAMAP-Rule" id="MF_00624"/>
    </source>
</evidence>
<dbReference type="NCBIfam" id="NF001947">
    <property type="entry name" value="PRK00725.1"/>
    <property type="match status" value="1"/>
</dbReference>
<reference evidence="12 13" key="1">
    <citation type="journal article" date="2017" name="BMC Genomics">
        <title>Comparative genomic and phylogenomic analyses of the Bifidobacteriaceae family.</title>
        <authorList>
            <person name="Lugli G.A."/>
            <person name="Milani C."/>
            <person name="Turroni F."/>
            <person name="Duranti S."/>
            <person name="Mancabelli L."/>
            <person name="Mangifesta M."/>
            <person name="Ferrario C."/>
            <person name="Modesto M."/>
            <person name="Mattarelli P."/>
            <person name="Jiri K."/>
            <person name="van Sinderen D."/>
            <person name="Ventura M."/>
        </authorList>
    </citation>
    <scope>NUCLEOTIDE SEQUENCE [LARGE SCALE GENOMIC DNA]</scope>
    <source>
        <strain evidence="12 13">LMG 28769</strain>
    </source>
</reference>
<dbReference type="Proteomes" id="UP000216451">
    <property type="component" value="Unassembled WGS sequence"/>
</dbReference>
<dbReference type="OrthoDB" id="9801810at2"/>
<dbReference type="CDD" id="cd04651">
    <property type="entry name" value="LbH_G1P_AT_C"/>
    <property type="match status" value="1"/>
</dbReference>
<dbReference type="RefSeq" id="WP_094693974.1">
    <property type="nucleotide sequence ID" value="NZ_CALENZ010000014.1"/>
</dbReference>
<dbReference type="NCBIfam" id="NF002023">
    <property type="entry name" value="PRK00844.1"/>
    <property type="match status" value="1"/>
</dbReference>
<feature type="domain" description="Glucose-1-phosphate adenylyltransferase/Bifunctional protein GlmU-like C-terminal hexapeptide" evidence="11">
    <location>
        <begin position="302"/>
        <end position="406"/>
    </location>
</feature>
<dbReference type="GO" id="GO:0005978">
    <property type="term" value="P:glycogen biosynthetic process"/>
    <property type="evidence" value="ECO:0007669"/>
    <property type="project" value="UniProtKB-UniRule"/>
</dbReference>
<dbReference type="InterPro" id="IPR005836">
    <property type="entry name" value="ADP_Glu_pyroP_CS"/>
</dbReference>
<name>A0A261G6V4_9BIFI</name>
<dbReference type="GO" id="GO:0008878">
    <property type="term" value="F:glucose-1-phosphate adenylyltransferase activity"/>
    <property type="evidence" value="ECO:0007669"/>
    <property type="project" value="UniProtKB-UniRule"/>
</dbReference>
<feature type="site" description="Could play a key role in the communication between the regulatory and the substrate sites" evidence="9">
    <location>
        <position position="98"/>
    </location>
</feature>
<dbReference type="InterPro" id="IPR029044">
    <property type="entry name" value="Nucleotide-diphossugar_trans"/>
</dbReference>
<keyword evidence="8 9" id="KW-0119">Carbohydrate metabolism</keyword>
<comment type="catalytic activity">
    <reaction evidence="9">
        <text>alpha-D-glucose 1-phosphate + ATP + H(+) = ADP-alpha-D-glucose + diphosphate</text>
        <dbReference type="Rhea" id="RHEA:12120"/>
        <dbReference type="ChEBI" id="CHEBI:15378"/>
        <dbReference type="ChEBI" id="CHEBI:30616"/>
        <dbReference type="ChEBI" id="CHEBI:33019"/>
        <dbReference type="ChEBI" id="CHEBI:57498"/>
        <dbReference type="ChEBI" id="CHEBI:58601"/>
        <dbReference type="EC" id="2.7.7.27"/>
    </reaction>
</comment>
<evidence type="ECO:0000256" key="4">
    <source>
        <dbReference type="ARBA" id="ARBA00022695"/>
    </source>
</evidence>
<dbReference type="InterPro" id="IPR023049">
    <property type="entry name" value="GlgC_bac"/>
</dbReference>
<gene>
    <name evidence="9" type="primary">glgC</name>
    <name evidence="12" type="ORF">BAQU_1005</name>
</gene>
<comment type="caution">
    <text evidence="12">The sequence shown here is derived from an EMBL/GenBank/DDBJ whole genome shotgun (WGS) entry which is preliminary data.</text>
</comment>
<dbReference type="NCBIfam" id="TIGR02091">
    <property type="entry name" value="glgC"/>
    <property type="match status" value="1"/>
</dbReference>
<feature type="binding site" evidence="9">
    <location>
        <begin position="181"/>
        <end position="182"/>
    </location>
    <ligand>
        <name>alpha-D-glucose 1-phosphate</name>
        <dbReference type="ChEBI" id="CHEBI:58601"/>
    </ligand>
</feature>
<dbReference type="InterPro" id="IPR005835">
    <property type="entry name" value="NTP_transferase_dom"/>
</dbReference>
<dbReference type="EMBL" id="MWXA01000005">
    <property type="protein sequence ID" value="OZG66933.1"/>
    <property type="molecule type" value="Genomic_DNA"/>
</dbReference>
<evidence type="ECO:0000313" key="12">
    <source>
        <dbReference type="EMBL" id="OZG66933.1"/>
    </source>
</evidence>
<feature type="binding site" evidence="9">
    <location>
        <position position="164"/>
    </location>
    <ligand>
        <name>alpha-D-glucose 1-phosphate</name>
        <dbReference type="ChEBI" id="CHEBI:58601"/>
    </ligand>
</feature>
<evidence type="ECO:0000313" key="13">
    <source>
        <dbReference type="Proteomes" id="UP000216451"/>
    </source>
</evidence>
<feature type="binding site" evidence="9">
    <location>
        <position position="99"/>
    </location>
    <ligand>
        <name>alpha-D-glucose 1-phosphate</name>
        <dbReference type="ChEBI" id="CHEBI:58601"/>
    </ligand>
</feature>
<dbReference type="PROSITE" id="PS00809">
    <property type="entry name" value="ADP_GLC_PYROPHOSPH_2"/>
    <property type="match status" value="1"/>
</dbReference>
<evidence type="ECO:0000259" key="11">
    <source>
        <dbReference type="Pfam" id="PF24894"/>
    </source>
</evidence>
<dbReference type="Pfam" id="PF24894">
    <property type="entry name" value="Hexapep_GlmU"/>
    <property type="match status" value="1"/>
</dbReference>
<evidence type="ECO:0000256" key="5">
    <source>
        <dbReference type="ARBA" id="ARBA00022741"/>
    </source>
</evidence>
<dbReference type="HAMAP" id="MF_00624">
    <property type="entry name" value="GlgC"/>
    <property type="match status" value="1"/>
</dbReference>
<dbReference type="CDD" id="cd02508">
    <property type="entry name" value="ADP_Glucose_PP"/>
    <property type="match status" value="1"/>
</dbReference>
<dbReference type="InterPro" id="IPR011004">
    <property type="entry name" value="Trimer_LpxA-like_sf"/>
</dbReference>
<dbReference type="PROSITE" id="PS00808">
    <property type="entry name" value="ADP_GLC_PYROPHOSPH_1"/>
    <property type="match status" value="1"/>
</dbReference>
<comment type="pathway">
    <text evidence="9">Glycan biosynthesis; glycogen biosynthesis.</text>
</comment>
<keyword evidence="6 9" id="KW-0067">ATP-binding</keyword>
<accession>A0A261G6V4</accession>
<keyword evidence="3 9" id="KW-0808">Transferase</keyword>
<dbReference type="GeneID" id="98295673"/>
<evidence type="ECO:0000256" key="8">
    <source>
        <dbReference type="ARBA" id="ARBA00023277"/>
    </source>
</evidence>
<organism evidence="12 13">
    <name type="scientific">Bifidobacterium aquikefiri</name>
    <dbReference type="NCBI Taxonomy" id="1653207"/>
    <lineage>
        <taxon>Bacteria</taxon>
        <taxon>Bacillati</taxon>
        <taxon>Actinomycetota</taxon>
        <taxon>Actinomycetes</taxon>
        <taxon>Bifidobacteriales</taxon>
        <taxon>Bifidobacteriaceae</taxon>
        <taxon>Bifidobacterium</taxon>
    </lineage>
</organism>
<evidence type="ECO:0000256" key="3">
    <source>
        <dbReference type="ARBA" id="ARBA00022679"/>
    </source>
</evidence>
<keyword evidence="7 9" id="KW-0320">Glycogen biosynthesis</keyword>
<comment type="subunit">
    <text evidence="9">Homotetramer.</text>
</comment>
<dbReference type="Pfam" id="PF00483">
    <property type="entry name" value="NTP_transferase"/>
    <property type="match status" value="1"/>
</dbReference>
<dbReference type="InterPro" id="IPR056818">
    <property type="entry name" value="GlmU/GlgC-like_hexapep"/>
</dbReference>
<dbReference type="EC" id="2.7.7.27" evidence="9"/>
<dbReference type="PANTHER" id="PTHR43523">
    <property type="entry name" value="GLUCOSE-1-PHOSPHATE ADENYLYLTRANSFERASE-RELATED"/>
    <property type="match status" value="1"/>
</dbReference>
<keyword evidence="4 9" id="KW-0548">Nucleotidyltransferase</keyword>
<dbReference type="UniPathway" id="UPA00164"/>
<protein>
    <recommendedName>
        <fullName evidence="9">Glucose-1-phosphate adenylyltransferase</fullName>
        <ecNumber evidence="9">2.7.7.27</ecNumber>
    </recommendedName>
    <alternativeName>
        <fullName evidence="9">ADP-glucose pyrophosphorylase</fullName>
        <shortName evidence="9">ADPGlc PPase</shortName>
    </alternativeName>
    <alternativeName>
        <fullName evidence="9">ADP-glucose synthase</fullName>
    </alternativeName>
</protein>
<evidence type="ECO:0000256" key="1">
    <source>
        <dbReference type="ARBA" id="ARBA00010443"/>
    </source>
</evidence>
<comment type="function">
    <text evidence="9">Involved in the biosynthesis of ADP-glucose, a building block required for the elongation reactions to produce glycogen. Catalyzes the reaction between ATP and alpha-D-glucose 1-phosphate (G1P) to produce pyrophosphate and ADP-Glc.</text>
</comment>
<feature type="binding site" evidence="9">
    <location>
        <position position="199"/>
    </location>
    <ligand>
        <name>alpha-D-glucose 1-phosphate</name>
        <dbReference type="ChEBI" id="CHEBI:58601"/>
    </ligand>
</feature>
<feature type="domain" description="Nucleotidyl transferase" evidence="10">
    <location>
        <begin position="9"/>
        <end position="278"/>
    </location>
</feature>
<evidence type="ECO:0000256" key="2">
    <source>
        <dbReference type="ARBA" id="ARBA00022600"/>
    </source>
</evidence>
<comment type="similarity">
    <text evidence="1 9">Belongs to the bacterial/plant glucose-1-phosphate adenylyltransferase family.</text>
</comment>
<dbReference type="AlphaFoldDB" id="A0A261G6V4"/>
<dbReference type="GO" id="GO:0005524">
    <property type="term" value="F:ATP binding"/>
    <property type="evidence" value="ECO:0007669"/>
    <property type="project" value="UniProtKB-KW"/>
</dbReference>
<dbReference type="PANTHER" id="PTHR43523:SF2">
    <property type="entry name" value="GLUCOSE-1-PHOSPHATE ADENYLYLTRANSFERASE"/>
    <property type="match status" value="1"/>
</dbReference>
<dbReference type="SUPFAM" id="SSF51161">
    <property type="entry name" value="Trimeric LpxA-like enzymes"/>
    <property type="match status" value="1"/>
</dbReference>
<proteinExistence type="inferred from homology"/>
<keyword evidence="5 9" id="KW-0547">Nucleotide-binding</keyword>
<keyword evidence="13" id="KW-1185">Reference proteome</keyword>
<dbReference type="SUPFAM" id="SSF53448">
    <property type="entry name" value="Nucleotide-diphospho-sugar transferases"/>
    <property type="match status" value="1"/>
</dbReference>
<dbReference type="Gene3D" id="2.160.10.10">
    <property type="entry name" value="Hexapeptide repeat proteins"/>
    <property type="match status" value="1"/>
</dbReference>
<evidence type="ECO:0000256" key="7">
    <source>
        <dbReference type="ARBA" id="ARBA00023056"/>
    </source>
</evidence>